<dbReference type="Proteomes" id="UP000438120">
    <property type="component" value="Unassembled WGS sequence"/>
</dbReference>
<evidence type="ECO:0000313" key="8">
    <source>
        <dbReference type="EMBL" id="MST86652.1"/>
    </source>
</evidence>
<feature type="region of interest" description="Disordered" evidence="5">
    <location>
        <begin position="54"/>
        <end position="87"/>
    </location>
</feature>
<feature type="region of interest" description="Disordered" evidence="5">
    <location>
        <begin position="198"/>
        <end position="325"/>
    </location>
</feature>
<dbReference type="PROSITE" id="PS50847">
    <property type="entry name" value="GRAM_POS_ANCHORING"/>
    <property type="match status" value="1"/>
</dbReference>
<keyword evidence="3" id="KW-0732">Signal</keyword>
<feature type="domain" description="Gram-positive cocci surface proteins LPxTG" evidence="7">
    <location>
        <begin position="430"/>
        <end position="466"/>
    </location>
</feature>
<feature type="compositionally biased region" description="Basic and acidic residues" evidence="5">
    <location>
        <begin position="224"/>
        <end position="237"/>
    </location>
</feature>
<keyword evidence="6" id="KW-0812">Transmembrane</keyword>
<keyword evidence="2" id="KW-0964">Secreted</keyword>
<feature type="compositionally biased region" description="Basic and acidic residues" evidence="5">
    <location>
        <begin position="303"/>
        <end position="313"/>
    </location>
</feature>
<evidence type="ECO:0000256" key="2">
    <source>
        <dbReference type="ARBA" id="ARBA00022525"/>
    </source>
</evidence>
<sequence length="466" mass="49003">AKKSDGYYNDANDADKTALDNALSQADKDLKNNPLTQATAAQDAQAINDAIKGLKGQPTSLDGLNQAISQGTSAQAGSEYANSSDDSKAALDQAIKAGQTAQTQSGLTQTEADADASAIENAINGLSGKDTDKTALTDAINKGNKTQTDSSDYQDTSDAKRRQLDKDITDAETLNQDPKASQSNVDAAAKKISDDINNLNQGTDAANNKPAIPASKIPVGDNSHLTDDEKGQVKDNVQKSNSNGKVTNVDDQGNTTITYPDGSKNVISGKDTTTGTSKDDLNKAINNGNSAKTSGNYTNTSDQNRDDLNKAIDHGNQVKNDPHASQKDIDEAANDINKAIDNVNNRQTDASKNEPVIPTTKTPVSDNSHLTDDEKSQVKDNVQKSNSNGKVTNVDDQGNTTIEPAKMVSVKEAAPAEMTTQKAAQAQDQLPQTGEDNSKAAFVLGLASILGGIGILGAFKRKKKEN</sequence>
<gene>
    <name evidence="8" type="ORF">FYJ62_03100</name>
</gene>
<feature type="compositionally biased region" description="Basic and acidic residues" evidence="5">
    <location>
        <begin position="369"/>
        <end position="382"/>
    </location>
</feature>
<evidence type="ECO:0000256" key="6">
    <source>
        <dbReference type="SAM" id="Phobius"/>
    </source>
</evidence>
<dbReference type="Gene3D" id="1.20.1270.90">
    <property type="entry name" value="AF1782-like"/>
    <property type="match status" value="2"/>
</dbReference>
<feature type="region of interest" description="Disordered" evidence="5">
    <location>
        <begin position="140"/>
        <end position="160"/>
    </location>
</feature>
<evidence type="ECO:0000313" key="9">
    <source>
        <dbReference type="Proteomes" id="UP000438120"/>
    </source>
</evidence>
<dbReference type="Gene3D" id="3.10.20.890">
    <property type="match status" value="2"/>
</dbReference>
<reference evidence="8 9" key="1">
    <citation type="submission" date="2019-08" db="EMBL/GenBank/DDBJ databases">
        <title>In-depth cultivation of the pig gut microbiome towards novel bacterial diversity and tailored functional studies.</title>
        <authorList>
            <person name="Wylensek D."/>
            <person name="Hitch T.C.A."/>
            <person name="Clavel T."/>
        </authorList>
    </citation>
    <scope>NUCLEOTIDE SEQUENCE [LARGE SCALE GENOMIC DNA]</scope>
    <source>
        <strain evidence="8 9">Bifido-178-WT-2B</strain>
    </source>
</reference>
<dbReference type="Pfam" id="PF00746">
    <property type="entry name" value="Gram_pos_anchor"/>
    <property type="match status" value="1"/>
</dbReference>
<feature type="non-terminal residue" evidence="8">
    <location>
        <position position="1"/>
    </location>
</feature>
<evidence type="ECO:0000256" key="1">
    <source>
        <dbReference type="ARBA" id="ARBA00022512"/>
    </source>
</evidence>
<feature type="compositionally biased region" description="Polar residues" evidence="5">
    <location>
        <begin position="57"/>
        <end position="84"/>
    </location>
</feature>
<feature type="transmembrane region" description="Helical" evidence="6">
    <location>
        <begin position="440"/>
        <end position="459"/>
    </location>
</feature>
<feature type="compositionally biased region" description="Polar residues" evidence="5">
    <location>
        <begin position="238"/>
        <end position="258"/>
    </location>
</feature>
<evidence type="ECO:0000256" key="3">
    <source>
        <dbReference type="ARBA" id="ARBA00022729"/>
    </source>
</evidence>
<evidence type="ECO:0000256" key="5">
    <source>
        <dbReference type="SAM" id="MobiDB-lite"/>
    </source>
</evidence>
<feature type="compositionally biased region" description="Polar residues" evidence="5">
    <location>
        <begin position="383"/>
        <end position="398"/>
    </location>
</feature>
<dbReference type="EMBL" id="VUMX01000006">
    <property type="protein sequence ID" value="MST86652.1"/>
    <property type="molecule type" value="Genomic_DNA"/>
</dbReference>
<organism evidence="8 9">
    <name type="scientific">Lactobacillus porci</name>
    <dbReference type="NCBI Taxonomy" id="2012477"/>
    <lineage>
        <taxon>Bacteria</taxon>
        <taxon>Bacillati</taxon>
        <taxon>Bacillota</taxon>
        <taxon>Bacilli</taxon>
        <taxon>Lactobacillales</taxon>
        <taxon>Lactobacillaceae</taxon>
        <taxon>Lactobacillus</taxon>
    </lineage>
</organism>
<keyword evidence="6" id="KW-0472">Membrane</keyword>
<feature type="region of interest" description="Disordered" evidence="5">
    <location>
        <begin position="342"/>
        <end position="398"/>
    </location>
</feature>
<dbReference type="InterPro" id="IPR019931">
    <property type="entry name" value="LPXTG_anchor"/>
</dbReference>
<dbReference type="Pfam" id="PF07554">
    <property type="entry name" value="FIVAR"/>
    <property type="match status" value="3"/>
</dbReference>
<feature type="compositionally biased region" description="Low complexity" evidence="5">
    <location>
        <begin position="146"/>
        <end position="156"/>
    </location>
</feature>
<keyword evidence="6" id="KW-1133">Transmembrane helix</keyword>
<comment type="caution">
    <text evidence="8">The sequence shown here is derived from an EMBL/GenBank/DDBJ whole genome shotgun (WGS) entry which is preliminary data.</text>
</comment>
<dbReference type="InterPro" id="IPR009063">
    <property type="entry name" value="Ig/albumin-bd_sf"/>
</dbReference>
<feature type="compositionally biased region" description="Polar residues" evidence="5">
    <location>
        <begin position="359"/>
        <end position="368"/>
    </location>
</feature>
<keyword evidence="4" id="KW-0572">Peptidoglycan-anchor</keyword>
<dbReference type="OrthoDB" id="1702003at2"/>
<dbReference type="AlphaFoldDB" id="A0A6A8MCT1"/>
<evidence type="ECO:0000259" key="7">
    <source>
        <dbReference type="PROSITE" id="PS50847"/>
    </source>
</evidence>
<name>A0A6A8MCT1_9LACO</name>
<dbReference type="SUPFAM" id="SSF46997">
    <property type="entry name" value="Bacterial immunoglobulin/albumin-binding domains"/>
    <property type="match status" value="1"/>
</dbReference>
<dbReference type="Gene3D" id="1.20.5.420">
    <property type="entry name" value="Immunoglobulin FC, subunit C"/>
    <property type="match status" value="1"/>
</dbReference>
<keyword evidence="1" id="KW-0134">Cell wall</keyword>
<protein>
    <submittedName>
        <fullName evidence="8">LPXTG cell wall anchor domain-containing protein</fullName>
    </submittedName>
</protein>
<feature type="compositionally biased region" description="Polar residues" evidence="5">
    <location>
        <begin position="284"/>
        <end position="302"/>
    </location>
</feature>
<dbReference type="Pfam" id="PF18938">
    <property type="entry name" value="aRib"/>
    <property type="match status" value="2"/>
</dbReference>
<evidence type="ECO:0000256" key="4">
    <source>
        <dbReference type="ARBA" id="ARBA00023088"/>
    </source>
</evidence>
<accession>A0A6A8MCT1</accession>
<keyword evidence="9" id="KW-1185">Reference proteome</keyword>
<dbReference type="NCBIfam" id="TIGR01167">
    <property type="entry name" value="LPXTG_anchor"/>
    <property type="match status" value="1"/>
</dbReference>
<dbReference type="RefSeq" id="WP_154547640.1">
    <property type="nucleotide sequence ID" value="NZ_VUMX01000006.1"/>
</dbReference>
<proteinExistence type="predicted"/>
<dbReference type="InterPro" id="IPR044024">
    <property type="entry name" value="aRib"/>
</dbReference>